<proteinExistence type="predicted"/>
<dbReference type="Gene3D" id="3.40.50.2000">
    <property type="entry name" value="Glycogen Phosphorylase B"/>
    <property type="match status" value="2"/>
</dbReference>
<dbReference type="Pfam" id="PF01075">
    <property type="entry name" value="Glyco_transf_9"/>
    <property type="match status" value="1"/>
</dbReference>
<dbReference type="GO" id="GO:0008713">
    <property type="term" value="F:ADP-heptose-lipopolysaccharide heptosyltransferase activity"/>
    <property type="evidence" value="ECO:0007669"/>
    <property type="project" value="TreeGrafter"/>
</dbReference>
<dbReference type="EMBL" id="QEWQ01000001">
    <property type="protein sequence ID" value="PWD82052.1"/>
    <property type="molecule type" value="Genomic_DNA"/>
</dbReference>
<evidence type="ECO:0000256" key="2">
    <source>
        <dbReference type="ARBA" id="ARBA00022679"/>
    </source>
</evidence>
<name>A0A2U2AHB7_9GAMM</name>
<keyword evidence="4" id="KW-1185">Reference proteome</keyword>
<dbReference type="GO" id="GO:0005829">
    <property type="term" value="C:cytosol"/>
    <property type="evidence" value="ECO:0007669"/>
    <property type="project" value="TreeGrafter"/>
</dbReference>
<dbReference type="InterPro" id="IPR002201">
    <property type="entry name" value="Glyco_trans_9"/>
</dbReference>
<dbReference type="SUPFAM" id="SSF53756">
    <property type="entry name" value="UDP-Glycosyltransferase/glycogen phosphorylase"/>
    <property type="match status" value="1"/>
</dbReference>
<dbReference type="InterPro" id="IPR051199">
    <property type="entry name" value="LPS_LOS_Heptosyltrfase"/>
</dbReference>
<organism evidence="3 4">
    <name type="scientific">Ignatzschineria ureiclastica</name>
    <dbReference type="NCBI Taxonomy" id="472582"/>
    <lineage>
        <taxon>Bacteria</taxon>
        <taxon>Pseudomonadati</taxon>
        <taxon>Pseudomonadota</taxon>
        <taxon>Gammaproteobacteria</taxon>
        <taxon>Cardiobacteriales</taxon>
        <taxon>Ignatzschineriaceae</taxon>
        <taxon>Ignatzschineria</taxon>
    </lineage>
</organism>
<sequence length="380" mass="44193">MLISMKKNNSDNLSLPTLVSKADKVLFIIHLAIGDFAYLQSAFKVFKKHYPSLKIDLFVVESRCTEDRSKWPYLEKDVIYDWLEGCGLFNKIYRKNYAPHLFAESISEAKKENYSLIISFGDVHSEPTEKYAREMAGPDSIVAGLKLHINWYRFKYQIYKRNLWKNLDITFKSIPMTKGRHISDLFAFWFEQIGGYQMTEEEKLPFIDIPQYWQDKATKKLSQLKHNASQQVIFINYLAKDPNRSWRLEQAIELIKKMQQLPKYADALYFLNTTPDHLSEISGAIQMANLTNTIPFSATDNFYELPAILGQSDLIISVETSIIHLANAVNTPLIALMRHKTPEWEPPKKEITEVIWCHKKRDKIVDISPLDVIEKIKAYS</sequence>
<reference evidence="4" key="1">
    <citation type="submission" date="2018-05" db="EMBL/GenBank/DDBJ databases">
        <title>Ignatzschineria dubaiensis sp. nov., isolated from necrotic foot tissues of dromedaries (Camelus dromedarius) and associated maggots in Dubai, United Arab Emirates.</title>
        <authorList>
            <person name="Tsang C.C."/>
            <person name="Tang J.Y.M."/>
            <person name="Fong J.Y.H."/>
            <person name="Kinne J."/>
            <person name="Lee H.H."/>
            <person name="Joseph M."/>
            <person name="Jose S."/>
            <person name="Schuster R.K."/>
            <person name="Tang Y."/>
            <person name="Sivakumar S."/>
            <person name="Chen J.H.K."/>
            <person name="Teng J.L.L."/>
            <person name="Lau S.K.P."/>
            <person name="Wernery U."/>
            <person name="Woo P.C.Y."/>
        </authorList>
    </citation>
    <scope>NUCLEOTIDE SEQUENCE [LARGE SCALE GENOMIC DNA]</scope>
    <source>
        <strain evidence="4">KCTC 22644</strain>
    </source>
</reference>
<dbReference type="Proteomes" id="UP000245020">
    <property type="component" value="Unassembled WGS sequence"/>
</dbReference>
<dbReference type="GO" id="GO:0009244">
    <property type="term" value="P:lipopolysaccharide core region biosynthetic process"/>
    <property type="evidence" value="ECO:0007669"/>
    <property type="project" value="TreeGrafter"/>
</dbReference>
<evidence type="ECO:0000313" key="3">
    <source>
        <dbReference type="EMBL" id="PWD82052.1"/>
    </source>
</evidence>
<evidence type="ECO:0000313" key="4">
    <source>
        <dbReference type="Proteomes" id="UP000245020"/>
    </source>
</evidence>
<dbReference type="PANTHER" id="PTHR30160">
    <property type="entry name" value="TETRAACYLDISACCHARIDE 4'-KINASE-RELATED"/>
    <property type="match status" value="1"/>
</dbReference>
<dbReference type="AlphaFoldDB" id="A0A2U2AHB7"/>
<comment type="caution">
    <text evidence="3">The sequence shown here is derived from an EMBL/GenBank/DDBJ whole genome shotgun (WGS) entry which is preliminary data.</text>
</comment>
<keyword evidence="2 3" id="KW-0808">Transferase</keyword>
<evidence type="ECO:0000256" key="1">
    <source>
        <dbReference type="ARBA" id="ARBA00022676"/>
    </source>
</evidence>
<accession>A0A2U2AHB7</accession>
<dbReference type="PANTHER" id="PTHR30160:SF7">
    <property type="entry name" value="ADP-HEPTOSE--LPS HEPTOSYLTRANSFERASE 2"/>
    <property type="match status" value="1"/>
</dbReference>
<protein>
    <submittedName>
        <fullName evidence="3">Glycosyl transferase</fullName>
    </submittedName>
</protein>
<gene>
    <name evidence="3" type="ORF">DC083_02385</name>
</gene>
<keyword evidence="1" id="KW-0328">Glycosyltransferase</keyword>